<dbReference type="InterPro" id="IPR012347">
    <property type="entry name" value="Ferritin-like"/>
</dbReference>
<feature type="non-terminal residue" evidence="4">
    <location>
        <position position="1"/>
    </location>
</feature>
<dbReference type="GO" id="GO:0004322">
    <property type="term" value="F:ferroxidase activity"/>
    <property type="evidence" value="ECO:0007669"/>
    <property type="project" value="TreeGrafter"/>
</dbReference>
<protein>
    <submittedName>
        <fullName evidence="4">Manganese catalase family protein</fullName>
    </submittedName>
</protein>
<evidence type="ECO:0000256" key="2">
    <source>
        <dbReference type="ARBA" id="ARBA00023004"/>
    </source>
</evidence>
<dbReference type="AlphaFoldDB" id="A0A9D1SHC7"/>
<dbReference type="Pfam" id="PF00210">
    <property type="entry name" value="Ferritin"/>
    <property type="match status" value="1"/>
</dbReference>
<gene>
    <name evidence="4" type="ORF">IAC57_06130</name>
</gene>
<accession>A0A9D1SHC7</accession>
<dbReference type="InterPro" id="IPR008331">
    <property type="entry name" value="Ferritin_DPS_dom"/>
</dbReference>
<dbReference type="InterPro" id="IPR009078">
    <property type="entry name" value="Ferritin-like_SF"/>
</dbReference>
<keyword evidence="2" id="KW-0408">Iron</keyword>
<organism evidence="4 5">
    <name type="scientific">Candidatus Scatosoma pullistercoris</name>
    <dbReference type="NCBI Taxonomy" id="2840934"/>
    <lineage>
        <taxon>Bacteria</taxon>
        <taxon>Bacillati</taxon>
        <taxon>Bacillota</taxon>
        <taxon>Clostridia</taxon>
        <taxon>Candidatus Scatosoma</taxon>
    </lineage>
</organism>
<name>A0A9D1SHC7_9FIRM</name>
<reference evidence="4" key="2">
    <citation type="journal article" date="2021" name="PeerJ">
        <title>Extensive microbial diversity within the chicken gut microbiome revealed by metagenomics and culture.</title>
        <authorList>
            <person name="Gilroy R."/>
            <person name="Ravi A."/>
            <person name="Getino M."/>
            <person name="Pursley I."/>
            <person name="Horton D.L."/>
            <person name="Alikhan N.F."/>
            <person name="Baker D."/>
            <person name="Gharbi K."/>
            <person name="Hall N."/>
            <person name="Watson M."/>
            <person name="Adriaenssens E.M."/>
            <person name="Foster-Nyarko E."/>
            <person name="Jarju S."/>
            <person name="Secka A."/>
            <person name="Antonio M."/>
            <person name="Oren A."/>
            <person name="Chaudhuri R.R."/>
            <person name="La Ragione R."/>
            <person name="Hildebrand F."/>
            <person name="Pallen M.J."/>
        </authorList>
    </citation>
    <scope>NUCLEOTIDE SEQUENCE</scope>
    <source>
        <strain evidence="4">11687</strain>
    </source>
</reference>
<sequence>AYAGGEGELTAVLQYIYQHIIFENSGYPEYADALLKISLEEMKHLGILGSLICKLGAPPVYSYLPPYPINYYCARSVSYSKTPQKMILDDIQGEQYAIDSYGKMLCRLKDERVAAVIQRIRMDEEKHLAEFKRILKELTEGK</sequence>
<reference evidence="4" key="1">
    <citation type="submission" date="2020-10" db="EMBL/GenBank/DDBJ databases">
        <authorList>
            <person name="Gilroy R."/>
        </authorList>
    </citation>
    <scope>NUCLEOTIDE SEQUENCE</scope>
    <source>
        <strain evidence="4">11687</strain>
    </source>
</reference>
<evidence type="ECO:0000259" key="3">
    <source>
        <dbReference type="Pfam" id="PF00210"/>
    </source>
</evidence>
<dbReference type="GO" id="GO:0008199">
    <property type="term" value="F:ferric iron binding"/>
    <property type="evidence" value="ECO:0007669"/>
    <property type="project" value="InterPro"/>
</dbReference>
<dbReference type="GO" id="GO:0020037">
    <property type="term" value="F:heme binding"/>
    <property type="evidence" value="ECO:0007669"/>
    <property type="project" value="TreeGrafter"/>
</dbReference>
<dbReference type="Gene3D" id="1.20.1260.10">
    <property type="match status" value="1"/>
</dbReference>
<dbReference type="Proteomes" id="UP000824081">
    <property type="component" value="Unassembled WGS sequence"/>
</dbReference>
<dbReference type="GO" id="GO:0005829">
    <property type="term" value="C:cytosol"/>
    <property type="evidence" value="ECO:0007669"/>
    <property type="project" value="TreeGrafter"/>
</dbReference>
<evidence type="ECO:0000313" key="4">
    <source>
        <dbReference type="EMBL" id="HIU59663.1"/>
    </source>
</evidence>
<dbReference type="SUPFAM" id="SSF47240">
    <property type="entry name" value="Ferritin-like"/>
    <property type="match status" value="1"/>
</dbReference>
<evidence type="ECO:0000313" key="5">
    <source>
        <dbReference type="Proteomes" id="UP000824081"/>
    </source>
</evidence>
<keyword evidence="1" id="KW-0409">Iron storage</keyword>
<proteinExistence type="predicted"/>
<evidence type="ECO:0000256" key="1">
    <source>
        <dbReference type="ARBA" id="ARBA00022434"/>
    </source>
</evidence>
<comment type="caution">
    <text evidence="4">The sequence shown here is derived from an EMBL/GenBank/DDBJ whole genome shotgun (WGS) entry which is preliminary data.</text>
</comment>
<dbReference type="PANTHER" id="PTHR30295">
    <property type="entry name" value="BACTERIOFERRITIN"/>
    <property type="match status" value="1"/>
</dbReference>
<dbReference type="GO" id="GO:0006879">
    <property type="term" value="P:intracellular iron ion homeostasis"/>
    <property type="evidence" value="ECO:0007669"/>
    <property type="project" value="UniProtKB-KW"/>
</dbReference>
<dbReference type="PANTHER" id="PTHR30295:SF0">
    <property type="entry name" value="BACTERIOFERRITIN"/>
    <property type="match status" value="1"/>
</dbReference>
<feature type="domain" description="Ferritin/DPS" evidence="3">
    <location>
        <begin position="8"/>
        <end position="138"/>
    </location>
</feature>
<dbReference type="EMBL" id="DVMZ01000169">
    <property type="protein sequence ID" value="HIU59663.1"/>
    <property type="molecule type" value="Genomic_DNA"/>
</dbReference>